<feature type="region of interest" description="Disordered" evidence="3">
    <location>
        <begin position="188"/>
        <end position="228"/>
    </location>
</feature>
<accession>A0A1Q3BNM9</accession>
<dbReference type="OrthoDB" id="649989at2759"/>
<comment type="caution">
    <text evidence="5">The sequence shown here is derived from an EMBL/GenBank/DDBJ whole genome shotgun (WGS) entry which is preliminary data.</text>
</comment>
<dbReference type="GO" id="GO:0031347">
    <property type="term" value="P:regulation of defense response"/>
    <property type="evidence" value="ECO:0007669"/>
    <property type="project" value="UniProtKB-UniRule"/>
</dbReference>
<comment type="similarity">
    <text evidence="1 2">Belongs to the TIFY/JAZ family.</text>
</comment>
<dbReference type="FunCoup" id="A0A1Q3BNM9">
    <property type="interactions" value="552"/>
</dbReference>
<sequence>MEGEADSCEKAKPKAEVEEVKEREISKSEANCGNNEAGEGKTGQNDTRKRFRMGSVEDLKKLLQDGAGFRGAMPISGLNPAQLTIFYGGSVVVFDAIPAEKAREIMLIAAAAAIANSGDKKNIESICHSPSPVLTRSPSLLSTATPVASPGPQLFPLNGASLCKLEAELPIARKHSLQRFFEKRRDRLVGKNPYPSPSATKSSDNKVTNLIAPASPDGSCLNKPPVPQ</sequence>
<evidence type="ECO:0000313" key="6">
    <source>
        <dbReference type="Proteomes" id="UP000187406"/>
    </source>
</evidence>
<feature type="domain" description="Tify" evidence="4">
    <location>
        <begin position="76"/>
        <end position="111"/>
    </location>
</feature>
<comment type="domain">
    <text evidence="2">The jas domain is required for interaction with COI1.</text>
</comment>
<keyword evidence="2" id="KW-0539">Nucleus</keyword>
<gene>
    <name evidence="5" type="ORF">CFOL_v3_13148</name>
</gene>
<dbReference type="PANTHER" id="PTHR33077:SF61">
    <property type="entry name" value="PROTEIN TIFY 3A-RELATED"/>
    <property type="match status" value="1"/>
</dbReference>
<dbReference type="PROSITE" id="PS51320">
    <property type="entry name" value="TIFY"/>
    <property type="match status" value="1"/>
</dbReference>
<dbReference type="InterPro" id="IPR040390">
    <property type="entry name" value="TIFY/JAZ"/>
</dbReference>
<dbReference type="InterPro" id="IPR018467">
    <property type="entry name" value="CCT_CS"/>
</dbReference>
<comment type="function">
    <text evidence="2">Repressor of jasmonate responses.</text>
</comment>
<dbReference type="PANTHER" id="PTHR33077">
    <property type="entry name" value="PROTEIN TIFY 4A-RELATED-RELATED"/>
    <property type="match status" value="1"/>
</dbReference>
<organism evidence="5 6">
    <name type="scientific">Cephalotus follicularis</name>
    <name type="common">Albany pitcher plant</name>
    <dbReference type="NCBI Taxonomy" id="3775"/>
    <lineage>
        <taxon>Eukaryota</taxon>
        <taxon>Viridiplantae</taxon>
        <taxon>Streptophyta</taxon>
        <taxon>Embryophyta</taxon>
        <taxon>Tracheophyta</taxon>
        <taxon>Spermatophyta</taxon>
        <taxon>Magnoliopsida</taxon>
        <taxon>eudicotyledons</taxon>
        <taxon>Gunneridae</taxon>
        <taxon>Pentapetalae</taxon>
        <taxon>rosids</taxon>
        <taxon>fabids</taxon>
        <taxon>Oxalidales</taxon>
        <taxon>Cephalotaceae</taxon>
        <taxon>Cephalotus</taxon>
    </lineage>
</organism>
<dbReference type="AlphaFoldDB" id="A0A1Q3BNM9"/>
<feature type="compositionally biased region" description="Basic and acidic residues" evidence="3">
    <location>
        <begin position="7"/>
        <end position="27"/>
    </location>
</feature>
<dbReference type="InParanoid" id="A0A1Q3BNM9"/>
<dbReference type="STRING" id="3775.A0A1Q3BNM9"/>
<evidence type="ECO:0000259" key="4">
    <source>
        <dbReference type="PROSITE" id="PS51320"/>
    </source>
</evidence>
<protein>
    <recommendedName>
        <fullName evidence="2">Protein TIFY</fullName>
    </recommendedName>
    <alternativeName>
        <fullName evidence="2">Jasmonate ZIM domain-containing protein</fullName>
    </alternativeName>
</protein>
<dbReference type="GO" id="GO:0005634">
    <property type="term" value="C:nucleus"/>
    <property type="evidence" value="ECO:0007669"/>
    <property type="project" value="UniProtKB-SubCell"/>
</dbReference>
<reference evidence="6" key="1">
    <citation type="submission" date="2016-04" db="EMBL/GenBank/DDBJ databases">
        <title>Cephalotus genome sequencing.</title>
        <authorList>
            <person name="Fukushima K."/>
            <person name="Hasebe M."/>
            <person name="Fang X."/>
        </authorList>
    </citation>
    <scope>NUCLEOTIDE SEQUENCE [LARGE SCALE GENOMIC DNA]</scope>
    <source>
        <strain evidence="6">cv. St1</strain>
    </source>
</reference>
<dbReference type="SMART" id="SM00979">
    <property type="entry name" value="TIFY"/>
    <property type="match status" value="1"/>
</dbReference>
<dbReference type="GO" id="GO:2000022">
    <property type="term" value="P:regulation of jasmonic acid mediated signaling pathway"/>
    <property type="evidence" value="ECO:0007669"/>
    <property type="project" value="UniProtKB-UniRule"/>
</dbReference>
<evidence type="ECO:0000256" key="2">
    <source>
        <dbReference type="RuleBase" id="RU369065"/>
    </source>
</evidence>
<keyword evidence="6" id="KW-1185">Reference proteome</keyword>
<proteinExistence type="inferred from homology"/>
<dbReference type="Pfam" id="PF09425">
    <property type="entry name" value="Jas_motif"/>
    <property type="match status" value="1"/>
</dbReference>
<dbReference type="Proteomes" id="UP000187406">
    <property type="component" value="Unassembled WGS sequence"/>
</dbReference>
<dbReference type="InterPro" id="IPR010399">
    <property type="entry name" value="Tify_dom"/>
</dbReference>
<feature type="compositionally biased region" description="Polar residues" evidence="3">
    <location>
        <begin position="197"/>
        <end position="208"/>
    </location>
</feature>
<feature type="region of interest" description="Disordered" evidence="3">
    <location>
        <begin position="1"/>
        <end position="50"/>
    </location>
</feature>
<evidence type="ECO:0000256" key="1">
    <source>
        <dbReference type="ARBA" id="ARBA00008614"/>
    </source>
</evidence>
<dbReference type="EMBL" id="BDDD01000740">
    <property type="protein sequence ID" value="GAV69647.1"/>
    <property type="molecule type" value="Genomic_DNA"/>
</dbReference>
<keyword evidence="2" id="KW-1184">Jasmonic acid signaling pathway</keyword>
<evidence type="ECO:0000256" key="3">
    <source>
        <dbReference type="SAM" id="MobiDB-lite"/>
    </source>
</evidence>
<name>A0A1Q3BNM9_CEPFO</name>
<comment type="subcellular location">
    <subcellularLocation>
        <location evidence="2">Nucleus</location>
    </subcellularLocation>
</comment>
<evidence type="ECO:0000313" key="5">
    <source>
        <dbReference type="EMBL" id="GAV69647.1"/>
    </source>
</evidence>
<dbReference type="GO" id="GO:0009611">
    <property type="term" value="P:response to wounding"/>
    <property type="evidence" value="ECO:0007669"/>
    <property type="project" value="UniProtKB-UniRule"/>
</dbReference>
<dbReference type="Pfam" id="PF06200">
    <property type="entry name" value="tify"/>
    <property type="match status" value="1"/>
</dbReference>